<dbReference type="HOGENOM" id="CLU_044962_5_1_6"/>
<dbReference type="OrthoDB" id="5363652at2"/>
<sequence length="202" mass="23876">MAPALIPYIKPYQESKELCERLAKQGLKIEDQNEAEKIIKRYSYYRFKAYLIPFKNNNTKTYNEGSTFENSHLLYQFDCELRSTLFQIIEKIEVGVRSSVDQWITSQTNNPFWYLDSSLFSHNGDQIKTVSRVRDSFKDSKEEFAKHYREKYYNQYCPFYRDLPPAWVAIEIMTFGNVVKLLENITEARIQLRSATLTKLSG</sequence>
<evidence type="ECO:0000313" key="1">
    <source>
        <dbReference type="EMBL" id="ABE53694.1"/>
    </source>
</evidence>
<accession>Q12S82</accession>
<dbReference type="AlphaFoldDB" id="Q12S82"/>
<dbReference type="eggNOG" id="COG4823">
    <property type="taxonomic scope" value="Bacteria"/>
</dbReference>
<dbReference type="Pfam" id="PF07751">
    <property type="entry name" value="Abi_2"/>
    <property type="match status" value="1"/>
</dbReference>
<evidence type="ECO:0000313" key="2">
    <source>
        <dbReference type="Proteomes" id="UP000001982"/>
    </source>
</evidence>
<keyword evidence="2" id="KW-1185">Reference proteome</keyword>
<protein>
    <submittedName>
        <fullName evidence="1">Abi-like protein</fullName>
    </submittedName>
</protein>
<name>Q12S82_SHEDO</name>
<dbReference type="RefSeq" id="WP_011494861.1">
    <property type="nucleotide sequence ID" value="NC_007954.1"/>
</dbReference>
<organism evidence="1 2">
    <name type="scientific">Shewanella denitrificans (strain OS217 / ATCC BAA-1090 / DSM 15013)</name>
    <dbReference type="NCBI Taxonomy" id="318161"/>
    <lineage>
        <taxon>Bacteria</taxon>
        <taxon>Pseudomonadati</taxon>
        <taxon>Pseudomonadota</taxon>
        <taxon>Gammaproteobacteria</taxon>
        <taxon>Alteromonadales</taxon>
        <taxon>Shewanellaceae</taxon>
        <taxon>Shewanella</taxon>
    </lineage>
</organism>
<reference evidence="1 2" key="1">
    <citation type="submission" date="2006-03" db="EMBL/GenBank/DDBJ databases">
        <title>Complete sequence of Shewanella denitrificans OS217.</title>
        <authorList>
            <consortium name="US DOE Joint Genome Institute"/>
            <person name="Copeland A."/>
            <person name="Lucas S."/>
            <person name="Lapidus A."/>
            <person name="Barry K."/>
            <person name="Detter J.C."/>
            <person name="Glavina del Rio T."/>
            <person name="Hammon N."/>
            <person name="Israni S."/>
            <person name="Dalin E."/>
            <person name="Tice H."/>
            <person name="Pitluck S."/>
            <person name="Brettin T."/>
            <person name="Bruce D."/>
            <person name="Han C."/>
            <person name="Tapia R."/>
            <person name="Gilna P."/>
            <person name="Kiss H."/>
            <person name="Schmutz J."/>
            <person name="Larimer F."/>
            <person name="Land M."/>
            <person name="Hauser L."/>
            <person name="Kyrpides N."/>
            <person name="Lykidis A."/>
            <person name="Richardson P."/>
        </authorList>
    </citation>
    <scope>NUCLEOTIDE SEQUENCE [LARGE SCALE GENOMIC DNA]</scope>
    <source>
        <strain evidence="2">OS217 / ATCC BAA-1090 / DSM 15013</strain>
    </source>
</reference>
<dbReference type="EMBL" id="CP000302">
    <property type="protein sequence ID" value="ABE53694.1"/>
    <property type="molecule type" value="Genomic_DNA"/>
</dbReference>
<dbReference type="KEGG" id="sdn:Sden_0400"/>
<dbReference type="Proteomes" id="UP000001982">
    <property type="component" value="Chromosome"/>
</dbReference>
<gene>
    <name evidence="1" type="ordered locus">Sden_0400</name>
</gene>
<proteinExistence type="predicted"/>
<dbReference type="InterPro" id="IPR011664">
    <property type="entry name" value="Abi_system_AbiD/AbiF-like"/>
</dbReference>